<feature type="region of interest" description="Disordered" evidence="1">
    <location>
        <begin position="1"/>
        <end position="46"/>
    </location>
</feature>
<keyword evidence="3" id="KW-1185">Reference proteome</keyword>
<accession>A0ABW7HWD3</accession>
<feature type="compositionally biased region" description="Low complexity" evidence="1">
    <location>
        <begin position="9"/>
        <end position="34"/>
    </location>
</feature>
<name>A0ABW7HWD3_9ACTN</name>
<evidence type="ECO:0000313" key="3">
    <source>
        <dbReference type="Proteomes" id="UP001607069"/>
    </source>
</evidence>
<evidence type="ECO:0000313" key="2">
    <source>
        <dbReference type="EMBL" id="MFH0250207.1"/>
    </source>
</evidence>
<sequence>MPGAKSATSSSGVRGAAAPAGRPRARSSRATATPQGSRVPARQERERRALGAWRLLGVQVGPVRPFEAGTAG</sequence>
<reference evidence="2 3" key="1">
    <citation type="submission" date="2024-10" db="EMBL/GenBank/DDBJ databases">
        <authorList>
            <person name="Cho J.-C."/>
        </authorList>
    </citation>
    <scope>NUCLEOTIDE SEQUENCE [LARGE SCALE GENOMIC DNA]</scope>
    <source>
        <strain evidence="2 3">KCTC29696</strain>
    </source>
</reference>
<comment type="caution">
    <text evidence="2">The sequence shown here is derived from an EMBL/GenBank/DDBJ whole genome shotgun (WGS) entry which is preliminary data.</text>
</comment>
<gene>
    <name evidence="2" type="ORF">ACG5V6_18575</name>
</gene>
<evidence type="ECO:0000256" key="1">
    <source>
        <dbReference type="SAM" id="MobiDB-lite"/>
    </source>
</evidence>
<proteinExistence type="predicted"/>
<dbReference type="Proteomes" id="UP001607069">
    <property type="component" value="Unassembled WGS sequence"/>
</dbReference>
<protein>
    <submittedName>
        <fullName evidence="2">Uncharacterized protein</fullName>
    </submittedName>
</protein>
<dbReference type="EMBL" id="JBIHMK010000074">
    <property type="protein sequence ID" value="MFH0250207.1"/>
    <property type="molecule type" value="Genomic_DNA"/>
</dbReference>
<dbReference type="RefSeq" id="WP_279952273.1">
    <property type="nucleotide sequence ID" value="NZ_BAABEN010000045.1"/>
</dbReference>
<organism evidence="2 3">
    <name type="scientific">Streptomyces chitinivorans</name>
    <dbReference type="NCBI Taxonomy" id="1257027"/>
    <lineage>
        <taxon>Bacteria</taxon>
        <taxon>Bacillati</taxon>
        <taxon>Actinomycetota</taxon>
        <taxon>Actinomycetes</taxon>
        <taxon>Kitasatosporales</taxon>
        <taxon>Streptomycetaceae</taxon>
        <taxon>Streptomyces</taxon>
    </lineage>
</organism>